<protein>
    <submittedName>
        <fullName evidence="2">Uncharacterized protein</fullName>
    </submittedName>
</protein>
<dbReference type="EMBL" id="BLAL01000027">
    <property type="protein sequence ID" value="GES76923.1"/>
    <property type="molecule type" value="Genomic_DNA"/>
</dbReference>
<name>A0A8H3QEN6_9GLOM</name>
<evidence type="ECO:0000313" key="2">
    <source>
        <dbReference type="EMBL" id="GES76923.1"/>
    </source>
</evidence>
<organism evidence="2 3">
    <name type="scientific">Rhizophagus clarus</name>
    <dbReference type="NCBI Taxonomy" id="94130"/>
    <lineage>
        <taxon>Eukaryota</taxon>
        <taxon>Fungi</taxon>
        <taxon>Fungi incertae sedis</taxon>
        <taxon>Mucoromycota</taxon>
        <taxon>Glomeromycotina</taxon>
        <taxon>Glomeromycetes</taxon>
        <taxon>Glomerales</taxon>
        <taxon>Glomeraceae</taxon>
        <taxon>Rhizophagus</taxon>
    </lineage>
</organism>
<proteinExistence type="predicted"/>
<feature type="compositionally biased region" description="Low complexity" evidence="1">
    <location>
        <begin position="91"/>
        <end position="101"/>
    </location>
</feature>
<feature type="compositionally biased region" description="Polar residues" evidence="1">
    <location>
        <begin position="236"/>
        <end position="250"/>
    </location>
</feature>
<feature type="region of interest" description="Disordered" evidence="1">
    <location>
        <begin position="236"/>
        <end position="261"/>
    </location>
</feature>
<gene>
    <name evidence="2" type="ORF">RCL2_000431000</name>
</gene>
<comment type="caution">
    <text evidence="2">The sequence shown here is derived from an EMBL/GenBank/DDBJ whole genome shotgun (WGS) entry which is preliminary data.</text>
</comment>
<evidence type="ECO:0000313" key="3">
    <source>
        <dbReference type="Proteomes" id="UP000615446"/>
    </source>
</evidence>
<dbReference type="Proteomes" id="UP000615446">
    <property type="component" value="Unassembled WGS sequence"/>
</dbReference>
<reference evidence="2" key="1">
    <citation type="submission" date="2019-10" db="EMBL/GenBank/DDBJ databases">
        <title>Conservation and host-specific expression of non-tandemly repeated heterogenous ribosome RNA gene in arbuscular mycorrhizal fungi.</title>
        <authorList>
            <person name="Maeda T."/>
            <person name="Kobayashi Y."/>
            <person name="Nakagawa T."/>
            <person name="Ezawa T."/>
            <person name="Yamaguchi K."/>
            <person name="Bino T."/>
            <person name="Nishimoto Y."/>
            <person name="Shigenobu S."/>
            <person name="Kawaguchi M."/>
        </authorList>
    </citation>
    <scope>NUCLEOTIDE SEQUENCE</scope>
    <source>
        <strain evidence="2">HR1</strain>
    </source>
</reference>
<sequence>MQTEIDSLRQRITELEAEKAELKAELEAKNSEIPELRKKLAEVEARNVEIEARNAELMKQMIEENNRRDARIEDTNDRVAKLEQKQLQKDNTPNNNLSNFNSAEDHHEKPLDDKVTDDFLNEVHKKELCLEEFLLNVAKTRAKLSCPNWDCKGREIETLITQDLFKEMDKPTTLTAEDTASKQVYSENATPVSEDANEVYMNQLGLFSGEEQSSSKTTDKTSSFIQIIKETSDHTTSPIEVVSTTPGNSENLDDSISKDTSGQIQHPICEKCSEEISTLTSGKKVSSMLKKLIDELLTDVPVPTAGENLEEESGSETSNFLQLSDKIDSAESKNEDASRGFISSYFDFGDNFFRNRTYG</sequence>
<dbReference type="OrthoDB" id="2438609at2759"/>
<dbReference type="AlphaFoldDB" id="A0A8H3QEN6"/>
<dbReference type="Gene3D" id="1.10.287.1490">
    <property type="match status" value="1"/>
</dbReference>
<feature type="region of interest" description="Disordered" evidence="1">
    <location>
        <begin position="84"/>
        <end position="110"/>
    </location>
</feature>
<accession>A0A8H3QEN6</accession>
<evidence type="ECO:0000256" key="1">
    <source>
        <dbReference type="SAM" id="MobiDB-lite"/>
    </source>
</evidence>